<sequence length="155" mass="17338">MDSNQLPSAFGKRAQYRPTKPIGNPLSPPSSNKGNTDRPRLEKLEYAPSNTRQGRKRTQSATSMHGIEGSFQKHRGNKPLSQPSTCKVGGADRSSGVIPRPSRFDRTPTRIFLNTFCEDPWASLTAQRMASERSQESRCDHEQLVTRCNSIGCRY</sequence>
<name>A0ABR3BYE4_9TREE</name>
<comment type="caution">
    <text evidence="2">The sequence shown here is derived from an EMBL/GenBank/DDBJ whole genome shotgun (WGS) entry which is preliminary data.</text>
</comment>
<evidence type="ECO:0000313" key="3">
    <source>
        <dbReference type="Proteomes" id="UP000054399"/>
    </source>
</evidence>
<dbReference type="GeneID" id="91988796"/>
<reference evidence="3" key="1">
    <citation type="submission" date="2015-01" db="EMBL/GenBank/DDBJ databases">
        <title>The Genome Sequence of Cryptococcus gattii MMRL2647.</title>
        <authorList>
            <consortium name="The Broad Institute Genomics Platform"/>
            <person name="Cuomo C."/>
            <person name="Litvintseva A."/>
            <person name="Chen Y."/>
            <person name="Heitman J."/>
            <person name="Sun S."/>
            <person name="Springer D."/>
            <person name="Dromer F."/>
            <person name="Young S."/>
            <person name="Zeng Q."/>
            <person name="Gargeya S."/>
            <person name="Abouelleil A."/>
            <person name="Alvarado L."/>
            <person name="Chapman S.B."/>
            <person name="Gainer-Dewar J."/>
            <person name="Goldberg J."/>
            <person name="Griggs A."/>
            <person name="Gujja S."/>
            <person name="Hansen M."/>
            <person name="Howarth C."/>
            <person name="Imamovic A."/>
            <person name="Larimer J."/>
            <person name="Murphy C."/>
            <person name="Naylor J."/>
            <person name="Pearson M."/>
            <person name="Priest M."/>
            <person name="Roberts A."/>
            <person name="Saif S."/>
            <person name="Shea T."/>
            <person name="Sykes S."/>
            <person name="Wortman J."/>
            <person name="Nusbaum C."/>
            <person name="Birren B."/>
        </authorList>
    </citation>
    <scope>NUCLEOTIDE SEQUENCE [LARGE SCALE GENOMIC DNA]</scope>
    <source>
        <strain evidence="3">IND107</strain>
    </source>
</reference>
<dbReference type="Proteomes" id="UP000054399">
    <property type="component" value="Unassembled WGS sequence"/>
</dbReference>
<organism evidence="2 3">
    <name type="scientific">Cryptococcus tetragattii IND107</name>
    <dbReference type="NCBI Taxonomy" id="1296105"/>
    <lineage>
        <taxon>Eukaryota</taxon>
        <taxon>Fungi</taxon>
        <taxon>Dikarya</taxon>
        <taxon>Basidiomycota</taxon>
        <taxon>Agaricomycotina</taxon>
        <taxon>Tremellomycetes</taxon>
        <taxon>Tremellales</taxon>
        <taxon>Cryptococcaceae</taxon>
        <taxon>Cryptococcus</taxon>
        <taxon>Cryptococcus gattii species complex</taxon>
    </lineage>
</organism>
<dbReference type="EMBL" id="ATAM02000003">
    <property type="protein sequence ID" value="KAL0252546.1"/>
    <property type="molecule type" value="Genomic_DNA"/>
</dbReference>
<accession>A0ABR3BYE4</accession>
<feature type="region of interest" description="Disordered" evidence="1">
    <location>
        <begin position="1"/>
        <end position="102"/>
    </location>
</feature>
<reference evidence="2 3" key="2">
    <citation type="submission" date="2024-01" db="EMBL/GenBank/DDBJ databases">
        <title>Comparative genomics of Cryptococcus and Kwoniella reveals pathogenesis evolution and contrasting modes of karyotype evolution via chromosome fusion or intercentromeric recombination.</title>
        <authorList>
            <person name="Coelho M.A."/>
            <person name="David-Palma M."/>
            <person name="Shea T."/>
            <person name="Bowers K."/>
            <person name="Mcginley-Smith S."/>
            <person name="Mohammad A.W."/>
            <person name="Gnirke A."/>
            <person name="Yurkov A.M."/>
            <person name="Nowrousian M."/>
            <person name="Sun S."/>
            <person name="Cuomo C.A."/>
            <person name="Heitman J."/>
        </authorList>
    </citation>
    <scope>NUCLEOTIDE SEQUENCE [LARGE SCALE GENOMIC DNA]</scope>
    <source>
        <strain evidence="2 3">IND107</strain>
    </source>
</reference>
<gene>
    <name evidence="2" type="ORF">I308_101938</name>
</gene>
<dbReference type="RefSeq" id="XP_066615266.1">
    <property type="nucleotide sequence ID" value="XM_066756489.1"/>
</dbReference>
<feature type="compositionally biased region" description="Basic and acidic residues" evidence="1">
    <location>
        <begin position="35"/>
        <end position="45"/>
    </location>
</feature>
<proteinExistence type="predicted"/>
<evidence type="ECO:0000256" key="1">
    <source>
        <dbReference type="SAM" id="MobiDB-lite"/>
    </source>
</evidence>
<keyword evidence="3" id="KW-1185">Reference proteome</keyword>
<evidence type="ECO:0000313" key="2">
    <source>
        <dbReference type="EMBL" id="KAL0252546.1"/>
    </source>
</evidence>
<protein>
    <submittedName>
        <fullName evidence="2">Uncharacterized protein</fullName>
    </submittedName>
</protein>